<organism evidence="7 8">
    <name type="scientific">Streptomyces rugosispiralis</name>
    <dbReference type="NCBI Taxonomy" id="2967341"/>
    <lineage>
        <taxon>Bacteria</taxon>
        <taxon>Bacillati</taxon>
        <taxon>Actinomycetota</taxon>
        <taxon>Actinomycetes</taxon>
        <taxon>Kitasatosporales</taxon>
        <taxon>Streptomycetaceae</taxon>
        <taxon>Streptomyces</taxon>
    </lineage>
</organism>
<keyword evidence="8" id="KW-1185">Reference proteome</keyword>
<dbReference type="EMBL" id="JANIAA010000027">
    <property type="protein sequence ID" value="MCQ8192696.1"/>
    <property type="molecule type" value="Genomic_DNA"/>
</dbReference>
<dbReference type="InterPro" id="IPR050109">
    <property type="entry name" value="HTH-type_TetR-like_transc_reg"/>
</dbReference>
<name>A0ABT1V5X2_9ACTN</name>
<evidence type="ECO:0000256" key="4">
    <source>
        <dbReference type="PROSITE-ProRule" id="PRU00335"/>
    </source>
</evidence>
<feature type="DNA-binding region" description="H-T-H motif" evidence="4">
    <location>
        <begin position="35"/>
        <end position="54"/>
    </location>
</feature>
<dbReference type="Pfam" id="PF00440">
    <property type="entry name" value="TetR_N"/>
    <property type="match status" value="1"/>
</dbReference>
<evidence type="ECO:0000256" key="3">
    <source>
        <dbReference type="ARBA" id="ARBA00023163"/>
    </source>
</evidence>
<keyword evidence="1" id="KW-0805">Transcription regulation</keyword>
<dbReference type="PROSITE" id="PS50977">
    <property type="entry name" value="HTH_TETR_2"/>
    <property type="match status" value="1"/>
</dbReference>
<feature type="domain" description="HTH tetR-type" evidence="6">
    <location>
        <begin position="12"/>
        <end position="72"/>
    </location>
</feature>
<keyword evidence="2 4" id="KW-0238">DNA-binding</keyword>
<evidence type="ECO:0000256" key="5">
    <source>
        <dbReference type="SAM" id="MobiDB-lite"/>
    </source>
</evidence>
<accession>A0ABT1V5X2</accession>
<gene>
    <name evidence="7" type="ORF">NP777_31450</name>
</gene>
<keyword evidence="3" id="KW-0804">Transcription</keyword>
<sequence>MDISVVKGGRDSGTAARILAAAKELVLKRGVKGVTVAEIAARAHVGKGTPYLYWPAKEDLVFDLFVRDFLAFVDDGIEALTADPELGRPHRLCPHLVCSALDRPFVRAMVVGDADVLGALASHPRSEELLATLSPAAILTAALPMVRRHGLVRDDWAVEEQAYALHALMVGFSQGLTRTRVPGDITVTDPVTTMSAAVTALLGEQRADRADVRAATDEGIRLLRERREAASALATAGETEKAKASAPVRRG</sequence>
<evidence type="ECO:0000259" key="6">
    <source>
        <dbReference type="PROSITE" id="PS50977"/>
    </source>
</evidence>
<reference evidence="7 8" key="1">
    <citation type="submission" date="2022-07" db="EMBL/GenBank/DDBJ databases">
        <authorList>
            <person name="Phongsopitanun W."/>
            <person name="Tanasupawat S."/>
        </authorList>
    </citation>
    <scope>NUCLEOTIDE SEQUENCE [LARGE SCALE GENOMIC DNA]</scope>
    <source>
        <strain evidence="7 8">RCU-064</strain>
    </source>
</reference>
<evidence type="ECO:0000313" key="7">
    <source>
        <dbReference type="EMBL" id="MCQ8192696.1"/>
    </source>
</evidence>
<feature type="region of interest" description="Disordered" evidence="5">
    <location>
        <begin position="231"/>
        <end position="251"/>
    </location>
</feature>
<dbReference type="Proteomes" id="UP001204746">
    <property type="component" value="Unassembled WGS sequence"/>
</dbReference>
<dbReference type="PRINTS" id="PR00455">
    <property type="entry name" value="HTHTETR"/>
</dbReference>
<dbReference type="RefSeq" id="WP_256653555.1">
    <property type="nucleotide sequence ID" value="NZ_JANIAA010000027.1"/>
</dbReference>
<dbReference type="Gene3D" id="1.10.357.10">
    <property type="entry name" value="Tetracycline Repressor, domain 2"/>
    <property type="match status" value="1"/>
</dbReference>
<proteinExistence type="predicted"/>
<protein>
    <submittedName>
        <fullName evidence="7">TetR/AcrR family transcriptional regulator</fullName>
    </submittedName>
</protein>
<dbReference type="PANTHER" id="PTHR30055">
    <property type="entry name" value="HTH-TYPE TRANSCRIPTIONAL REGULATOR RUTR"/>
    <property type="match status" value="1"/>
</dbReference>
<comment type="caution">
    <text evidence="7">The sequence shown here is derived from an EMBL/GenBank/DDBJ whole genome shotgun (WGS) entry which is preliminary data.</text>
</comment>
<dbReference type="SUPFAM" id="SSF46689">
    <property type="entry name" value="Homeodomain-like"/>
    <property type="match status" value="1"/>
</dbReference>
<evidence type="ECO:0000256" key="2">
    <source>
        <dbReference type="ARBA" id="ARBA00023125"/>
    </source>
</evidence>
<dbReference type="InterPro" id="IPR001647">
    <property type="entry name" value="HTH_TetR"/>
</dbReference>
<dbReference type="InterPro" id="IPR009057">
    <property type="entry name" value="Homeodomain-like_sf"/>
</dbReference>
<dbReference type="PANTHER" id="PTHR30055:SF234">
    <property type="entry name" value="HTH-TYPE TRANSCRIPTIONAL REGULATOR BETI"/>
    <property type="match status" value="1"/>
</dbReference>
<evidence type="ECO:0000256" key="1">
    <source>
        <dbReference type="ARBA" id="ARBA00023015"/>
    </source>
</evidence>
<evidence type="ECO:0000313" key="8">
    <source>
        <dbReference type="Proteomes" id="UP001204746"/>
    </source>
</evidence>